<dbReference type="GeneID" id="20645926"/>
<name>G4ZC35_PHYSP</name>
<evidence type="ECO:0000313" key="3">
    <source>
        <dbReference type="Proteomes" id="UP000002640"/>
    </source>
</evidence>
<dbReference type="KEGG" id="psoj:PHYSODRAFT_329295"/>
<evidence type="ECO:0000313" key="2">
    <source>
        <dbReference type="EMBL" id="EGZ21316.1"/>
    </source>
</evidence>
<accession>G4ZC35</accession>
<proteinExistence type="predicted"/>
<sequence>MVPVKVGDVLEFDALSASGIGSSSPTKAEGRSLTTGRVVEVNPEDEGGNGTCTVQVSPYEPLQPLDLKRAFYKVVYEAGELRSLSSAMVSWEIELESADTKRLERGVVKQIDCDINCALVLFTGGRKEWLDLTFFRVKVPGHQTSPSVDGQGIELFDDYSKQYLKFKVAAQSNWSNEAFIFEPVENPPAQWEEYRRILVGHRVDVYDRVGKSVMNGKILAVGGSENSSDEPTLLVRFKDGHQSWIDLRTDKVKLRMHPATETTRASDEGPKTPPQASPRMESTNENGVASMSTSSSIPAVHPNKTDTVPPQPDHSQSLFRIPSGETPDNFEGTLPKTSAAPNPVSEPEVPATGGSPTRKPSPGKRVGMHRRASQSSDVPKVPLPADPVEPRVLPASIPIKEETPLAPAVSTVKPLSPLQSPRLDSHHMRPVSPGGPLPPVQPGSNLSSPSKTQQLAQTGESSS</sequence>
<feature type="region of interest" description="Disordered" evidence="1">
    <location>
        <begin position="255"/>
        <end position="463"/>
    </location>
</feature>
<reference evidence="2 3" key="1">
    <citation type="journal article" date="2006" name="Science">
        <title>Phytophthora genome sequences uncover evolutionary origins and mechanisms of pathogenesis.</title>
        <authorList>
            <person name="Tyler B.M."/>
            <person name="Tripathy S."/>
            <person name="Zhang X."/>
            <person name="Dehal P."/>
            <person name="Jiang R.H."/>
            <person name="Aerts A."/>
            <person name="Arredondo F.D."/>
            <person name="Baxter L."/>
            <person name="Bensasson D."/>
            <person name="Beynon J.L."/>
            <person name="Chapman J."/>
            <person name="Damasceno C.M."/>
            <person name="Dorrance A.E."/>
            <person name="Dou D."/>
            <person name="Dickerman A.W."/>
            <person name="Dubchak I.L."/>
            <person name="Garbelotto M."/>
            <person name="Gijzen M."/>
            <person name="Gordon S.G."/>
            <person name="Govers F."/>
            <person name="Grunwald N.J."/>
            <person name="Huang W."/>
            <person name="Ivors K.L."/>
            <person name="Jones R.W."/>
            <person name="Kamoun S."/>
            <person name="Krampis K."/>
            <person name="Lamour K.H."/>
            <person name="Lee M.K."/>
            <person name="McDonald W.H."/>
            <person name="Medina M."/>
            <person name="Meijer H.J."/>
            <person name="Nordberg E.K."/>
            <person name="Maclean D.J."/>
            <person name="Ospina-Giraldo M.D."/>
            <person name="Morris P.F."/>
            <person name="Phuntumart V."/>
            <person name="Putnam N.H."/>
            <person name="Rash S."/>
            <person name="Rose J.K."/>
            <person name="Sakihama Y."/>
            <person name="Salamov A.A."/>
            <person name="Savidor A."/>
            <person name="Scheuring C.F."/>
            <person name="Smith B.M."/>
            <person name="Sobral B.W."/>
            <person name="Terry A."/>
            <person name="Torto-Alalibo T.A."/>
            <person name="Win J."/>
            <person name="Xu Z."/>
            <person name="Zhang H."/>
            <person name="Grigoriev I.V."/>
            <person name="Rokhsar D.S."/>
            <person name="Boore J.L."/>
        </authorList>
    </citation>
    <scope>NUCLEOTIDE SEQUENCE [LARGE SCALE GENOMIC DNA]</scope>
    <source>
        <strain evidence="2 3">P6497</strain>
    </source>
</reference>
<gene>
    <name evidence="2" type="ORF">PHYSODRAFT_329295</name>
</gene>
<dbReference type="EMBL" id="JH159153">
    <property type="protein sequence ID" value="EGZ21316.1"/>
    <property type="molecule type" value="Genomic_DNA"/>
</dbReference>
<keyword evidence="3" id="KW-1185">Reference proteome</keyword>
<organism evidence="2 3">
    <name type="scientific">Phytophthora sojae (strain P6497)</name>
    <name type="common">Soybean stem and root rot agent</name>
    <name type="synonym">Phytophthora megasperma f. sp. glycines</name>
    <dbReference type="NCBI Taxonomy" id="1094619"/>
    <lineage>
        <taxon>Eukaryota</taxon>
        <taxon>Sar</taxon>
        <taxon>Stramenopiles</taxon>
        <taxon>Oomycota</taxon>
        <taxon>Peronosporomycetes</taxon>
        <taxon>Peronosporales</taxon>
        <taxon>Peronosporaceae</taxon>
        <taxon>Phytophthora</taxon>
    </lineage>
</organism>
<feature type="compositionally biased region" description="Polar residues" evidence="1">
    <location>
        <begin position="280"/>
        <end position="297"/>
    </location>
</feature>
<feature type="compositionally biased region" description="Polar residues" evidence="1">
    <location>
        <begin position="305"/>
        <end position="318"/>
    </location>
</feature>
<dbReference type="RefSeq" id="XP_009524033.1">
    <property type="nucleotide sequence ID" value="XM_009525738.1"/>
</dbReference>
<protein>
    <submittedName>
        <fullName evidence="2">Uncharacterized protein</fullName>
    </submittedName>
</protein>
<dbReference type="InParanoid" id="G4ZC35"/>
<feature type="compositionally biased region" description="Polar residues" evidence="1">
    <location>
        <begin position="442"/>
        <end position="463"/>
    </location>
</feature>
<dbReference type="AlphaFoldDB" id="G4ZC35"/>
<dbReference type="Proteomes" id="UP000002640">
    <property type="component" value="Unassembled WGS sequence"/>
</dbReference>
<evidence type="ECO:0000256" key="1">
    <source>
        <dbReference type="SAM" id="MobiDB-lite"/>
    </source>
</evidence>